<dbReference type="PROSITE" id="PS00718">
    <property type="entry name" value="SIGMA54_2"/>
    <property type="match status" value="1"/>
</dbReference>
<dbReference type="RefSeq" id="WP_169158433.1">
    <property type="nucleotide sequence ID" value="NZ_JABBFW010000001.1"/>
</dbReference>
<dbReference type="GO" id="GO:0003677">
    <property type="term" value="F:DNA binding"/>
    <property type="evidence" value="ECO:0007669"/>
    <property type="project" value="UniProtKB-KW"/>
</dbReference>
<dbReference type="Gene3D" id="1.10.10.60">
    <property type="entry name" value="Homeodomain-like"/>
    <property type="match status" value="1"/>
</dbReference>
<dbReference type="GO" id="GO:0000428">
    <property type="term" value="C:DNA-directed RNA polymerase complex"/>
    <property type="evidence" value="ECO:0007669"/>
    <property type="project" value="UniProtKB-KW"/>
</dbReference>
<feature type="region of interest" description="Disordered" evidence="10">
    <location>
        <begin position="80"/>
        <end position="118"/>
    </location>
</feature>
<keyword evidence="6 9" id="KW-0731">Sigma factor</keyword>
<evidence type="ECO:0000259" key="11">
    <source>
        <dbReference type="Pfam" id="PF04552"/>
    </source>
</evidence>
<dbReference type="PIRSF" id="PIRSF000774">
    <property type="entry name" value="RpoN"/>
    <property type="match status" value="1"/>
</dbReference>
<proteinExistence type="inferred from homology"/>
<keyword evidence="4 9" id="KW-0548">Nucleotidyltransferase</keyword>
<dbReference type="Gene3D" id="1.10.10.1330">
    <property type="entry name" value="RNA polymerase sigma-54 factor, core-binding domain"/>
    <property type="match status" value="1"/>
</dbReference>
<evidence type="ECO:0000256" key="4">
    <source>
        <dbReference type="ARBA" id="ARBA00022695"/>
    </source>
</evidence>
<dbReference type="GO" id="GO:0006352">
    <property type="term" value="P:DNA-templated transcription initiation"/>
    <property type="evidence" value="ECO:0007669"/>
    <property type="project" value="InterPro"/>
</dbReference>
<evidence type="ECO:0000313" key="14">
    <source>
        <dbReference type="Proteomes" id="UP000574067"/>
    </source>
</evidence>
<dbReference type="GO" id="GO:0001216">
    <property type="term" value="F:DNA-binding transcription activator activity"/>
    <property type="evidence" value="ECO:0007669"/>
    <property type="project" value="InterPro"/>
</dbReference>
<dbReference type="InterPro" id="IPR007046">
    <property type="entry name" value="RNA_pol_sigma_54_core-bd"/>
</dbReference>
<dbReference type="GO" id="GO:0016987">
    <property type="term" value="F:sigma factor activity"/>
    <property type="evidence" value="ECO:0007669"/>
    <property type="project" value="UniProtKB-KW"/>
</dbReference>
<dbReference type="NCBIfam" id="NF004595">
    <property type="entry name" value="PRK05932.1-2"/>
    <property type="match status" value="1"/>
</dbReference>
<evidence type="ECO:0000259" key="12">
    <source>
        <dbReference type="Pfam" id="PF04963"/>
    </source>
</evidence>
<evidence type="ECO:0000256" key="7">
    <source>
        <dbReference type="ARBA" id="ARBA00023125"/>
    </source>
</evidence>
<feature type="domain" description="RNA polymerase sigma factor 54 core-binding" evidence="12">
    <location>
        <begin position="123"/>
        <end position="314"/>
    </location>
</feature>
<keyword evidence="5 9" id="KW-0805">Transcription regulation</keyword>
<keyword evidence="3 9" id="KW-0808">Transferase</keyword>
<evidence type="ECO:0000256" key="2">
    <source>
        <dbReference type="ARBA" id="ARBA00022478"/>
    </source>
</evidence>
<dbReference type="Pfam" id="PF04963">
    <property type="entry name" value="Sigma54_CBD"/>
    <property type="match status" value="1"/>
</dbReference>
<evidence type="ECO:0000256" key="1">
    <source>
        <dbReference type="ARBA" id="ARBA00008798"/>
    </source>
</evidence>
<gene>
    <name evidence="13" type="ORF">HHL10_00760</name>
</gene>
<evidence type="ECO:0000256" key="3">
    <source>
        <dbReference type="ARBA" id="ARBA00022679"/>
    </source>
</evidence>
<accession>A0A848F4G4</accession>
<evidence type="ECO:0000256" key="8">
    <source>
        <dbReference type="ARBA" id="ARBA00023163"/>
    </source>
</evidence>
<evidence type="ECO:0000313" key="13">
    <source>
        <dbReference type="EMBL" id="NML13509.1"/>
    </source>
</evidence>
<keyword evidence="7 9" id="KW-0238">DNA-binding</keyword>
<dbReference type="InterPro" id="IPR038709">
    <property type="entry name" value="RpoN_core-bd_sf"/>
</dbReference>
<dbReference type="PANTHER" id="PTHR32248">
    <property type="entry name" value="RNA POLYMERASE SIGMA-54 FACTOR"/>
    <property type="match status" value="1"/>
</dbReference>
<sequence>MNAPVLRTEHRQQQALSPRLQQAVRLLQLSSLDFAQEVQEALGRNPFLEADDSETETPAAPNAEGAPLAADALTNVTVPEASEAPDYGSSDSGMERDAERDTWQADGSSGNRKREDGELSLMDTMAVQTSLAEHLHGQLNLLPLSVRDLALAKAIVESLDDDGYLRVPLEELVQVCELDPEATLEEMQIALKRVQSLEPAGVAARSVQECLLLQLPAIECTHQRALAQAVISEKLDALAAKDVNTLSRFLSRPVEEVEAVCARIRRLDPRPGWRYGAANIQYLTPDVIVRKVRGQWIATLNPAIVPKVRLNRVYAELFQRHRNGMHAELAAHLQEARWTVRNVEQRFSTIVSVAQAIVNRQRHFLEYGAMAMKPLGLREIADEVGLHESTVSRVTNNKYMATPLGVFELKYFFSRAMATAGGGTCSATAIRGLIKDMIEAERPEAPLSDAEIARQLARQGLVVARRTVTKYRQTLRIEAVERRRKHA</sequence>
<name>A0A848F4G4_9BURK</name>
<dbReference type="Pfam" id="PF00309">
    <property type="entry name" value="Sigma54_AID"/>
    <property type="match status" value="1"/>
</dbReference>
<dbReference type="NCBIfam" id="TIGR02395">
    <property type="entry name" value="rpoN_sigma"/>
    <property type="match status" value="1"/>
</dbReference>
<keyword evidence="2 9" id="KW-0240">DNA-directed RNA polymerase</keyword>
<evidence type="ECO:0000256" key="10">
    <source>
        <dbReference type="SAM" id="MobiDB-lite"/>
    </source>
</evidence>
<comment type="caution">
    <text evidence="13">The sequence shown here is derived from an EMBL/GenBank/DDBJ whole genome shotgun (WGS) entry which is preliminary data.</text>
</comment>
<dbReference type="PANTHER" id="PTHR32248:SF4">
    <property type="entry name" value="RNA POLYMERASE SIGMA-54 FACTOR"/>
    <property type="match status" value="1"/>
</dbReference>
<dbReference type="NCBIfam" id="NF009118">
    <property type="entry name" value="PRK12469.1"/>
    <property type="match status" value="1"/>
</dbReference>
<dbReference type="Pfam" id="PF04552">
    <property type="entry name" value="Sigma54_DBD"/>
    <property type="match status" value="1"/>
</dbReference>
<evidence type="ECO:0000256" key="6">
    <source>
        <dbReference type="ARBA" id="ARBA00023082"/>
    </source>
</evidence>
<evidence type="ECO:0000256" key="5">
    <source>
        <dbReference type="ARBA" id="ARBA00023015"/>
    </source>
</evidence>
<reference evidence="13 14" key="1">
    <citation type="submission" date="2020-04" db="EMBL/GenBank/DDBJ databases">
        <title>Azohydromonas sp. isolated from soil.</title>
        <authorList>
            <person name="Dahal R.H."/>
        </authorList>
    </citation>
    <scope>NUCLEOTIDE SEQUENCE [LARGE SCALE GENOMIC DNA]</scope>
    <source>
        <strain evidence="13 14">G-1-1-14</strain>
    </source>
</reference>
<comment type="similarity">
    <text evidence="1 9">Belongs to the sigma-54 factor family.</text>
</comment>
<dbReference type="Proteomes" id="UP000574067">
    <property type="component" value="Unassembled WGS sequence"/>
</dbReference>
<dbReference type="PROSITE" id="PS00717">
    <property type="entry name" value="SIGMA54_1"/>
    <property type="match status" value="1"/>
</dbReference>
<dbReference type="InterPro" id="IPR007634">
    <property type="entry name" value="RNA_pol_sigma_54_DNA-bd"/>
</dbReference>
<comment type="function">
    <text evidence="9">Sigma factors are initiation factors that promote the attachment of RNA polymerase to specific initiation sites and are then released.</text>
</comment>
<protein>
    <recommendedName>
        <fullName evidence="9">RNA polymerase sigma-54 factor</fullName>
    </recommendedName>
</protein>
<keyword evidence="8 9" id="KW-0804">Transcription</keyword>
<dbReference type="EMBL" id="JABBFW010000001">
    <property type="protein sequence ID" value="NML13509.1"/>
    <property type="molecule type" value="Genomic_DNA"/>
</dbReference>
<keyword evidence="14" id="KW-1185">Reference proteome</keyword>
<dbReference type="AlphaFoldDB" id="A0A848F4G4"/>
<feature type="compositionally biased region" description="Basic and acidic residues" evidence="10">
    <location>
        <begin position="93"/>
        <end position="103"/>
    </location>
</feature>
<organism evidence="13 14">
    <name type="scientific">Azohydromonas caseinilytica</name>
    <dbReference type="NCBI Taxonomy" id="2728836"/>
    <lineage>
        <taxon>Bacteria</taxon>
        <taxon>Pseudomonadati</taxon>
        <taxon>Pseudomonadota</taxon>
        <taxon>Betaproteobacteria</taxon>
        <taxon>Burkholderiales</taxon>
        <taxon>Sphaerotilaceae</taxon>
        <taxon>Azohydromonas</taxon>
    </lineage>
</organism>
<dbReference type="GO" id="GO:0016779">
    <property type="term" value="F:nucleotidyltransferase activity"/>
    <property type="evidence" value="ECO:0007669"/>
    <property type="project" value="UniProtKB-KW"/>
</dbReference>
<dbReference type="PRINTS" id="PR00045">
    <property type="entry name" value="SIGMA54FCT"/>
</dbReference>
<dbReference type="PROSITE" id="PS50044">
    <property type="entry name" value="SIGMA54_3"/>
    <property type="match status" value="1"/>
</dbReference>
<evidence type="ECO:0000256" key="9">
    <source>
        <dbReference type="PIRNR" id="PIRNR000774"/>
    </source>
</evidence>
<feature type="domain" description="RNA polymerase sigma factor 54 DNA-binding" evidence="11">
    <location>
        <begin position="328"/>
        <end position="484"/>
    </location>
</feature>
<dbReference type="InterPro" id="IPR000394">
    <property type="entry name" value="RNA_pol_sigma_54"/>
</dbReference>